<dbReference type="FunFam" id="3.40.50.11350:FF:000015">
    <property type="entry name" value="alpha-(1,6)-fucosyltransferase-like isoform X1"/>
    <property type="match status" value="1"/>
</dbReference>
<evidence type="ECO:0000259" key="7">
    <source>
        <dbReference type="PROSITE" id="PS51659"/>
    </source>
</evidence>
<dbReference type="Pfam" id="PF19745">
    <property type="entry name" value="FUT8_N_cat"/>
    <property type="match status" value="1"/>
</dbReference>
<protein>
    <submittedName>
        <fullName evidence="8">Uncharacterized protein</fullName>
    </submittedName>
</protein>
<dbReference type="InterPro" id="IPR001452">
    <property type="entry name" value="SH3_domain"/>
</dbReference>
<dbReference type="EMBL" id="DS985241">
    <property type="protein sequence ID" value="EDV29440.1"/>
    <property type="molecule type" value="Genomic_DNA"/>
</dbReference>
<dbReference type="OMA" id="KVVNDWR"/>
<dbReference type="CDD" id="cd11792">
    <property type="entry name" value="SH3_Fut8"/>
    <property type="match status" value="1"/>
</dbReference>
<dbReference type="STRING" id="10228.B3RKV6"/>
<dbReference type="InterPro" id="IPR035653">
    <property type="entry name" value="Fut8_SH3"/>
</dbReference>
<feature type="region of interest" description="Important for donor substrate binding" evidence="5">
    <location>
        <begin position="196"/>
        <end position="197"/>
    </location>
</feature>
<dbReference type="HOGENOM" id="CLU_021940_1_1_1"/>
<dbReference type="PROSITE" id="PS51659">
    <property type="entry name" value="GT23"/>
    <property type="match status" value="1"/>
</dbReference>
<evidence type="ECO:0000256" key="5">
    <source>
        <dbReference type="PROSITE-ProRule" id="PRU00992"/>
    </source>
</evidence>
<dbReference type="RefSeq" id="XP_002108642.1">
    <property type="nucleotide sequence ID" value="XM_002108606.1"/>
</dbReference>
<dbReference type="eggNOG" id="KOG3705">
    <property type="taxonomic scope" value="Eukaryota"/>
</dbReference>
<organism evidence="8 9">
    <name type="scientific">Trichoplax adhaerens</name>
    <name type="common">Trichoplax reptans</name>
    <dbReference type="NCBI Taxonomy" id="10228"/>
    <lineage>
        <taxon>Eukaryota</taxon>
        <taxon>Metazoa</taxon>
        <taxon>Placozoa</taxon>
        <taxon>Uniplacotomia</taxon>
        <taxon>Trichoplacea</taxon>
        <taxon>Trichoplacidae</taxon>
        <taxon>Trichoplax</taxon>
    </lineage>
</organism>
<dbReference type="FunCoup" id="B3RKV6">
    <property type="interactions" value="590"/>
</dbReference>
<evidence type="ECO:0000256" key="1">
    <source>
        <dbReference type="ARBA" id="ARBA00022443"/>
    </source>
</evidence>
<dbReference type="InterPro" id="IPR027350">
    <property type="entry name" value="GT23_dom"/>
</dbReference>
<dbReference type="Pfam" id="PF14604">
    <property type="entry name" value="SH3_9"/>
    <property type="match status" value="1"/>
</dbReference>
<dbReference type="InParanoid" id="B3RKV6"/>
<keyword evidence="2 5" id="KW-0328">Glycosyltransferase</keyword>
<evidence type="ECO:0000259" key="6">
    <source>
        <dbReference type="PROSITE" id="PS50002"/>
    </source>
</evidence>
<dbReference type="OrthoDB" id="2014825at2759"/>
<comment type="similarity">
    <text evidence="5">Belongs to the glycosyltransferase 23 family.</text>
</comment>
<accession>B3RKV6</accession>
<dbReference type="CTD" id="6749071"/>
<dbReference type="Gene3D" id="3.40.50.11350">
    <property type="match status" value="1"/>
</dbReference>
<evidence type="ECO:0000256" key="3">
    <source>
        <dbReference type="ARBA" id="ARBA00022679"/>
    </source>
</evidence>
<name>B3RKV6_TRIAD</name>
<dbReference type="AlphaFoldDB" id="B3RKV6"/>
<dbReference type="PANTHER" id="PTHR13132">
    <property type="entry name" value="ALPHA- 1,6 -FUCOSYLTRANSFERASE"/>
    <property type="match status" value="1"/>
</dbReference>
<dbReference type="InterPro" id="IPR036028">
    <property type="entry name" value="SH3-like_dom_sf"/>
</dbReference>
<sequence>MLGDIDGLKEVRHKKLNQLKQLLTDRLDTLQSPADCSKARKLLCKLNKGCGYGCQMHHAVYCLIVAYATKRTLLLDTNGWRYMPQNGWEGYFKPLSTNCKIGSESQASPWDGHNDADLLVHLPISDGITRRPSYLPLAIPKDMSETLLTYHGHPFVWFVGHMMRYLLRWQSTTQNFIDDKKKELKFDKPIVGIHVRRTDKINSEAALHNIEEYMVHVEEYYQKLKRTTKVPVKRVFIATDEPKVVDEARKRYKDYVFVSDAQASKSAALSSRYSDQSLRGIILDIEILAQTDYLVCTFSSQVCRLAYEIMQTYHDDASQYFHSLDDIYYFGGQNMHRHKAIYPHAARRQGEIDLAVGDIIAVAGNHWDGYSKGRVQGKGWDGLYPSYKTEDVPDIGDFAAYN</sequence>
<dbReference type="SUPFAM" id="SSF50044">
    <property type="entry name" value="SH3-domain"/>
    <property type="match status" value="1"/>
</dbReference>
<dbReference type="Gene3D" id="2.30.30.40">
    <property type="entry name" value="SH3 Domains"/>
    <property type="match status" value="1"/>
</dbReference>
<keyword evidence="9" id="KW-1185">Reference proteome</keyword>
<reference evidence="8 9" key="1">
    <citation type="journal article" date="2008" name="Nature">
        <title>The Trichoplax genome and the nature of placozoans.</title>
        <authorList>
            <person name="Srivastava M."/>
            <person name="Begovic E."/>
            <person name="Chapman J."/>
            <person name="Putnam N.H."/>
            <person name="Hellsten U."/>
            <person name="Kawashima T."/>
            <person name="Kuo A."/>
            <person name="Mitros T."/>
            <person name="Salamov A."/>
            <person name="Carpenter M.L."/>
            <person name="Signorovitch A.Y."/>
            <person name="Moreno M.A."/>
            <person name="Kamm K."/>
            <person name="Grimwood J."/>
            <person name="Schmutz J."/>
            <person name="Shapiro H."/>
            <person name="Grigoriev I.V."/>
            <person name="Buss L.W."/>
            <person name="Schierwater B."/>
            <person name="Dellaporta S.L."/>
            <person name="Rokhsar D.S."/>
        </authorList>
    </citation>
    <scope>NUCLEOTIDE SEQUENCE [LARGE SCALE GENOMIC DNA]</scope>
    <source>
        <strain evidence="8 9">Grell-BS-1999</strain>
    </source>
</reference>
<dbReference type="FunFam" id="2.30.30.40:FF:000070">
    <property type="entry name" value="Alpha-(1,6)-fucosyltransferase"/>
    <property type="match status" value="1"/>
</dbReference>
<dbReference type="GO" id="GO:0006487">
    <property type="term" value="P:protein N-linked glycosylation"/>
    <property type="evidence" value="ECO:0000318"/>
    <property type="project" value="GO_Central"/>
</dbReference>
<dbReference type="KEGG" id="tad:TRIADDRAFT_49632"/>
<dbReference type="PANTHER" id="PTHR13132:SF29">
    <property type="entry name" value="ALPHA-(1,6)-FUCOSYLTRANSFERASE"/>
    <property type="match status" value="1"/>
</dbReference>
<dbReference type="SMART" id="SM00326">
    <property type="entry name" value="SH3"/>
    <property type="match status" value="1"/>
</dbReference>
<evidence type="ECO:0000313" key="9">
    <source>
        <dbReference type="Proteomes" id="UP000009022"/>
    </source>
</evidence>
<keyword evidence="3 5" id="KW-0808">Transferase</keyword>
<dbReference type="PhylomeDB" id="B3RKV6"/>
<evidence type="ECO:0000256" key="4">
    <source>
        <dbReference type="PROSITE-ProRule" id="PRU00192"/>
    </source>
</evidence>
<dbReference type="CDD" id="cd11300">
    <property type="entry name" value="Fut8_like"/>
    <property type="match status" value="1"/>
</dbReference>
<dbReference type="GO" id="GO:0046921">
    <property type="term" value="F:alpha-(1-&gt;6)-fucosyltransferase activity"/>
    <property type="evidence" value="ECO:0000318"/>
    <property type="project" value="GO_Central"/>
</dbReference>
<dbReference type="GeneID" id="6749071"/>
<dbReference type="PROSITE" id="PS50002">
    <property type="entry name" value="SH3"/>
    <property type="match status" value="1"/>
</dbReference>
<dbReference type="InterPro" id="IPR045573">
    <property type="entry name" value="Fut8_N_cat"/>
</dbReference>
<feature type="domain" description="GT23" evidence="7">
    <location>
        <begin position="38"/>
        <end position="324"/>
    </location>
</feature>
<feature type="domain" description="SH3" evidence="6">
    <location>
        <begin position="333"/>
        <end position="394"/>
    </location>
</feature>
<evidence type="ECO:0000313" key="8">
    <source>
        <dbReference type="EMBL" id="EDV29440.1"/>
    </source>
</evidence>
<gene>
    <name evidence="8" type="ORF">TRIADDRAFT_49632</name>
</gene>
<keyword evidence="1 4" id="KW-0728">SH3 domain</keyword>
<evidence type="ECO:0000256" key="2">
    <source>
        <dbReference type="ARBA" id="ARBA00022676"/>
    </source>
</evidence>
<dbReference type="Proteomes" id="UP000009022">
    <property type="component" value="Unassembled WGS sequence"/>
</dbReference>
<proteinExistence type="inferred from homology"/>